<dbReference type="STRING" id="1120964.GCA_001313265_05143"/>
<gene>
    <name evidence="1" type="ORF">SAMN03080598_02856</name>
</gene>
<proteinExistence type="predicted"/>
<protein>
    <submittedName>
        <fullName evidence="1">Uncharacterized protein</fullName>
    </submittedName>
</protein>
<organism evidence="1 2">
    <name type="scientific">Algoriphagus boritolerans DSM 17298 = JCM 18970</name>
    <dbReference type="NCBI Taxonomy" id="1120964"/>
    <lineage>
        <taxon>Bacteria</taxon>
        <taxon>Pseudomonadati</taxon>
        <taxon>Bacteroidota</taxon>
        <taxon>Cytophagia</taxon>
        <taxon>Cytophagales</taxon>
        <taxon>Cyclobacteriaceae</taxon>
        <taxon>Algoriphagus</taxon>
    </lineage>
</organism>
<dbReference type="EMBL" id="FNVR01000017">
    <property type="protein sequence ID" value="SEG19795.1"/>
    <property type="molecule type" value="Genomic_DNA"/>
</dbReference>
<dbReference type="AlphaFoldDB" id="A0A1H5Y7P9"/>
<keyword evidence="2" id="KW-1185">Reference proteome</keyword>
<reference evidence="2" key="1">
    <citation type="submission" date="2016-10" db="EMBL/GenBank/DDBJ databases">
        <authorList>
            <person name="Varghese N."/>
            <person name="Submissions S."/>
        </authorList>
    </citation>
    <scope>NUCLEOTIDE SEQUENCE [LARGE SCALE GENOMIC DNA]</scope>
    <source>
        <strain evidence="2">DSM 17298</strain>
    </source>
</reference>
<sequence length="64" mass="7288">MAESLSSASPGGCVYVFLRRNDGNDATHVRAEQDLKVQYFYWCFPFTGAKIGLLEEHARKEMVF</sequence>
<dbReference type="Proteomes" id="UP000236736">
    <property type="component" value="Unassembled WGS sequence"/>
</dbReference>
<evidence type="ECO:0000313" key="1">
    <source>
        <dbReference type="EMBL" id="SEG19795.1"/>
    </source>
</evidence>
<accession>A0A1H5Y7P9</accession>
<evidence type="ECO:0000313" key="2">
    <source>
        <dbReference type="Proteomes" id="UP000236736"/>
    </source>
</evidence>
<name>A0A1H5Y7P9_9BACT</name>